<evidence type="ECO:0008006" key="3">
    <source>
        <dbReference type="Google" id="ProtNLM"/>
    </source>
</evidence>
<dbReference type="AlphaFoldDB" id="A0A8T9QA78"/>
<evidence type="ECO:0000313" key="1">
    <source>
        <dbReference type="EMBL" id="UOQ74417.1"/>
    </source>
</evidence>
<gene>
    <name evidence="1" type="ORF">MUN79_11365</name>
</gene>
<dbReference type="RefSeq" id="WP_244677757.1">
    <property type="nucleotide sequence ID" value="NZ_CP095046.1"/>
</dbReference>
<proteinExistence type="predicted"/>
<accession>A0A8T9QA78</accession>
<evidence type="ECO:0000313" key="2">
    <source>
        <dbReference type="Proteomes" id="UP000831796"/>
    </source>
</evidence>
<reference evidence="1" key="1">
    <citation type="submission" date="2022-04" db="EMBL/GenBank/DDBJ databases">
        <title>Hymenobacter sp. isolated from the air.</title>
        <authorList>
            <person name="Won M."/>
            <person name="Lee C.-M."/>
            <person name="Woen H.-Y."/>
            <person name="Kwon S.-W."/>
        </authorList>
    </citation>
    <scope>NUCLEOTIDE SEQUENCE</scope>
    <source>
        <strain evidence="1">5116S-3</strain>
    </source>
</reference>
<sequence>MIIKGRNFTNVFFNFSQEGWDSDANYENDYFSNLLIGIHEILGKEADDYIFIIYSHLYLDKDDKYDFIEEHGDSKKIVIFYLSDEDPNGPMPDELMSKKVFAVFKAFLAKEPAYPNLYKLPLGYATSTKHQPVTEINTRKINVFFSGALHNTRLGLFKNFTFFRALPEWYWVRIFHRFKKYIPHNYDSFYPNSHIQFNKGGFRSGMTPAKYTDLLYNCKISLCPTGILSVETLRHFESMRAGCIVISEPLPKAYYYDGSPMIILDDWSKLDGVVKDLLANPQKMSELQQKTLDWWENICAEPAVAKHIVETLRNQK</sequence>
<dbReference type="KEGG" id="hcu:MUN79_11365"/>
<name>A0A8T9QA78_9BACT</name>
<protein>
    <recommendedName>
        <fullName evidence="3">Exostosin GT47 domain-containing protein</fullName>
    </recommendedName>
</protein>
<keyword evidence="2" id="KW-1185">Reference proteome</keyword>
<dbReference type="EMBL" id="CP095046">
    <property type="protein sequence ID" value="UOQ74417.1"/>
    <property type="molecule type" value="Genomic_DNA"/>
</dbReference>
<organism evidence="1 2">
    <name type="scientific">Hymenobacter cellulosilyticus</name>
    <dbReference type="NCBI Taxonomy" id="2932248"/>
    <lineage>
        <taxon>Bacteria</taxon>
        <taxon>Pseudomonadati</taxon>
        <taxon>Bacteroidota</taxon>
        <taxon>Cytophagia</taxon>
        <taxon>Cytophagales</taxon>
        <taxon>Hymenobacteraceae</taxon>
        <taxon>Hymenobacter</taxon>
    </lineage>
</organism>
<dbReference type="Proteomes" id="UP000831796">
    <property type="component" value="Chromosome"/>
</dbReference>